<dbReference type="GeneTree" id="ENSGT00940000161221"/>
<sequence length="1157" mass="128245">MSPRRGKEEVNAWSRRPAWGPPSCRTAAPRGGCHLVACGGPSGCGAMAAAASRYLKGCGSRHTGPFSAVAELLDSASDPGVTAKLLCIDVVKLKGHLCLTFTDNGAGMTPRKLHHVLSFGFTEKAENRDHPTSGLNGNGFQCGSMRLGKDAIVFTKTGGALSVGLFSQTYLELVHAEEVIVPLVPFSQQNKKIIVTEDSLLSLKAILEHTLFNTREELLAQFDDIPGKKGTRVLIWNIRRNKDGKPELDFDTDKHDIRLADFLADSAEIPRRKGLRSQEKVQEFPALEMEYSLRAYCSILYLKPCMQIILRQKKVNTQLITKSLANTEHDLYKPRFSSERVKITFGFNCKNKNHYGIMMYHKNRLIRSYEKVGCQKKGEGVGVIGVIECDFLKPTHNKQDFEESKEYRRVISVLGQKLNNYWKAKMQQMNLENMDAACVIADRPDQIWVQCEECLKWRKLPDRTDLTSFPEKWFCHLHPLHKYRSCLVPEELEHSDENSPRYRQKCRKREQSGEKKRRSSLSEESVEQQVSPPASVSLPAKASSFTCTGKLEPEEKDAHGTAAFSLPLKKITAVQGEDGPWEQDSCLTAGKSKLTKKEEILEKSENIVVVSPPDLTSPSPHSSSLQKSFVLLHRARENLLCRKQEDVNVGGSLHTCVLEEQLGTSLANSVSRWERCCLKALPSSSAEGEKKTGVIQRGQKEQMPKLKAKRQPADMSVCVNACRSTKDIEKKPFVPVVSVLKATTGSGAPIQLCPFGWKQELHKLKVEKAPHLSDGDRGGEELQVLNTQEQEGITEQEDVRRAAENTSVELKNISAERDLLRCKVEKTEHEKCCLKTELLKSQKELATLRPQKVEGLYWGKNHMGYCQAELQELKAKLARSTEEKAELMERLKDTEMHLEALKEAQVSCRGPEKDDVKSVTERLKNLRRNVSWLLSLILPHLELRNVDFESDQAPASLETVAAPRGGGGDRAAAGTDGRCEFWAPCWGSPFPAGRVGGPRWAEKPAFGPTLLHPCVPRGCPHPAIPSAPRQHWLEPAWGWPCLWGEGGEKGPPSAPTSPSTSPRRGSASRGEHSCSVGASKGRLFPARRAFLRGLAGRLGTAGEITLAKGPCLGFRCQLPFAGAQGPKSSWQRSEEKQGWGEPGPSGTLHRGCGVCKG</sequence>
<proteinExistence type="predicted"/>
<dbReference type="GO" id="GO:0140002">
    <property type="term" value="F:histone H3K4me3 reader activity"/>
    <property type="evidence" value="ECO:0007669"/>
    <property type="project" value="Ensembl"/>
</dbReference>
<evidence type="ECO:0000256" key="4">
    <source>
        <dbReference type="ARBA" id="ARBA00022833"/>
    </source>
</evidence>
<evidence type="ECO:0000256" key="2">
    <source>
        <dbReference type="ARBA" id="ARBA00022723"/>
    </source>
</evidence>
<evidence type="ECO:0000259" key="9">
    <source>
        <dbReference type="PROSITE" id="PS51050"/>
    </source>
</evidence>
<dbReference type="Proteomes" id="UP000694426">
    <property type="component" value="Unplaced"/>
</dbReference>
<evidence type="ECO:0000256" key="7">
    <source>
        <dbReference type="SAM" id="Coils"/>
    </source>
</evidence>
<feature type="region of interest" description="Disordered" evidence="8">
    <location>
        <begin position="1123"/>
        <end position="1147"/>
    </location>
</feature>
<keyword evidence="6" id="KW-0539">Nucleus</keyword>
<dbReference type="SUPFAM" id="SSF55874">
    <property type="entry name" value="ATPase domain of HSP90 chaperone/DNA topoisomerase II/histidine kinase"/>
    <property type="match status" value="1"/>
</dbReference>
<evidence type="ECO:0000256" key="1">
    <source>
        <dbReference type="ARBA" id="ARBA00004123"/>
    </source>
</evidence>
<keyword evidence="5 7" id="KW-0175">Coiled coil</keyword>
<dbReference type="AlphaFoldDB" id="A0A8B9BA38"/>
<dbReference type="InterPro" id="IPR036890">
    <property type="entry name" value="HATPase_C_sf"/>
</dbReference>
<name>A0A8B9BA38_9AVES</name>
<dbReference type="GO" id="GO:0008270">
    <property type="term" value="F:zinc ion binding"/>
    <property type="evidence" value="ECO:0007669"/>
    <property type="project" value="UniProtKB-KW"/>
</dbReference>
<protein>
    <submittedName>
        <fullName evidence="10">MORC family CW-type zinc finger 4</fullName>
    </submittedName>
</protein>
<dbReference type="PROSITE" id="PS51050">
    <property type="entry name" value="ZF_CW"/>
    <property type="match status" value="1"/>
</dbReference>
<feature type="domain" description="CW-type" evidence="9">
    <location>
        <begin position="442"/>
        <end position="494"/>
    </location>
</feature>
<evidence type="ECO:0000256" key="3">
    <source>
        <dbReference type="ARBA" id="ARBA00022771"/>
    </source>
</evidence>
<dbReference type="Gene3D" id="3.30.565.10">
    <property type="entry name" value="Histidine kinase-like ATPase, C-terminal domain"/>
    <property type="match status" value="1"/>
</dbReference>
<dbReference type="GO" id="GO:0016887">
    <property type="term" value="F:ATP hydrolysis activity"/>
    <property type="evidence" value="ECO:0007669"/>
    <property type="project" value="InterPro"/>
</dbReference>
<reference evidence="10" key="1">
    <citation type="submission" date="2025-08" db="UniProtKB">
        <authorList>
            <consortium name="Ensembl"/>
        </authorList>
    </citation>
    <scope>IDENTIFICATION</scope>
</reference>
<feature type="coiled-coil region" evidence="7">
    <location>
        <begin position="870"/>
        <end position="904"/>
    </location>
</feature>
<dbReference type="Ensembl" id="ENSABRT00000001750.1">
    <property type="protein sequence ID" value="ENSABRP00000001183.1"/>
    <property type="gene ID" value="ENSABRG00000001210.1"/>
</dbReference>
<feature type="compositionally biased region" description="Low complexity" evidence="8">
    <location>
        <begin position="1056"/>
        <end position="1068"/>
    </location>
</feature>
<dbReference type="Pfam" id="PF17942">
    <property type="entry name" value="Morc6_S5"/>
    <property type="match status" value="1"/>
</dbReference>
<comment type="subcellular location">
    <subcellularLocation>
        <location evidence="1">Nucleus</location>
    </subcellularLocation>
</comment>
<evidence type="ECO:0000256" key="5">
    <source>
        <dbReference type="ARBA" id="ARBA00023054"/>
    </source>
</evidence>
<dbReference type="Pfam" id="PF13589">
    <property type="entry name" value="HATPase_c_3"/>
    <property type="match status" value="1"/>
</dbReference>
<dbReference type="InterPro" id="IPR041006">
    <property type="entry name" value="Morc_S5"/>
</dbReference>
<dbReference type="GO" id="GO:0005654">
    <property type="term" value="C:nucleoplasm"/>
    <property type="evidence" value="ECO:0007669"/>
    <property type="project" value="Ensembl"/>
</dbReference>
<dbReference type="InterPro" id="IPR011124">
    <property type="entry name" value="Znf_CW"/>
</dbReference>
<evidence type="ECO:0000313" key="11">
    <source>
        <dbReference type="Proteomes" id="UP000694426"/>
    </source>
</evidence>
<dbReference type="PANTHER" id="PTHR23336:SF22">
    <property type="entry name" value="MORC FAMILY CW-TYPE ZINC FINGER PROTEIN 4"/>
    <property type="match status" value="1"/>
</dbReference>
<dbReference type="InterPro" id="IPR045261">
    <property type="entry name" value="MORC_ATPase"/>
</dbReference>
<evidence type="ECO:0000313" key="10">
    <source>
        <dbReference type="Ensembl" id="ENSABRP00000001183.1"/>
    </source>
</evidence>
<gene>
    <name evidence="10" type="primary">MORC4</name>
</gene>
<keyword evidence="2" id="KW-0479">Metal-binding</keyword>
<dbReference type="Gene3D" id="3.30.40.100">
    <property type="match status" value="1"/>
</dbReference>
<reference evidence="10" key="2">
    <citation type="submission" date="2025-09" db="UniProtKB">
        <authorList>
            <consortium name="Ensembl"/>
        </authorList>
    </citation>
    <scope>IDENTIFICATION</scope>
</reference>
<feature type="region of interest" description="Disordered" evidence="8">
    <location>
        <begin position="497"/>
        <end position="541"/>
    </location>
</feature>
<feature type="compositionally biased region" description="Basic and acidic residues" evidence="8">
    <location>
        <begin position="689"/>
        <end position="704"/>
    </location>
</feature>
<accession>A0A8B9BA38</accession>
<feature type="region of interest" description="Disordered" evidence="8">
    <location>
        <begin position="689"/>
        <end position="709"/>
    </location>
</feature>
<keyword evidence="4" id="KW-0862">Zinc</keyword>
<keyword evidence="3" id="KW-0863">Zinc-finger</keyword>
<keyword evidence="11" id="KW-1185">Reference proteome</keyword>
<feature type="region of interest" description="Disordered" evidence="8">
    <location>
        <begin position="1044"/>
        <end position="1075"/>
    </location>
</feature>
<evidence type="ECO:0000256" key="8">
    <source>
        <dbReference type="SAM" id="MobiDB-lite"/>
    </source>
</evidence>
<dbReference type="PANTHER" id="PTHR23336">
    <property type="entry name" value="ZINC FINGER CW-TYPE COILED-COIL DOMAIN PROTEIN 3"/>
    <property type="match status" value="1"/>
</dbReference>
<evidence type="ECO:0000256" key="6">
    <source>
        <dbReference type="ARBA" id="ARBA00023242"/>
    </source>
</evidence>
<dbReference type="Pfam" id="PF07496">
    <property type="entry name" value="zf-CW"/>
    <property type="match status" value="1"/>
</dbReference>
<organism evidence="10 11">
    <name type="scientific">Anser brachyrhynchus</name>
    <name type="common">Pink-footed goose</name>
    <dbReference type="NCBI Taxonomy" id="132585"/>
    <lineage>
        <taxon>Eukaryota</taxon>
        <taxon>Metazoa</taxon>
        <taxon>Chordata</taxon>
        <taxon>Craniata</taxon>
        <taxon>Vertebrata</taxon>
        <taxon>Euteleostomi</taxon>
        <taxon>Archelosauria</taxon>
        <taxon>Archosauria</taxon>
        <taxon>Dinosauria</taxon>
        <taxon>Saurischia</taxon>
        <taxon>Theropoda</taxon>
        <taxon>Coelurosauria</taxon>
        <taxon>Aves</taxon>
        <taxon>Neognathae</taxon>
        <taxon>Galloanserae</taxon>
        <taxon>Anseriformes</taxon>
        <taxon>Anatidae</taxon>
        <taxon>Anserinae</taxon>
        <taxon>Anser</taxon>
    </lineage>
</organism>